<reference evidence="2 3" key="1">
    <citation type="submission" date="2023-02" db="EMBL/GenBank/DDBJ databases">
        <title>LHISI_Scaffold_Assembly.</title>
        <authorList>
            <person name="Stuart O.P."/>
            <person name="Cleave R."/>
            <person name="Magrath M.J.L."/>
            <person name="Mikheyev A.S."/>
        </authorList>
    </citation>
    <scope>NUCLEOTIDE SEQUENCE [LARGE SCALE GENOMIC DNA]</scope>
    <source>
        <strain evidence="2">Daus_M_001</strain>
        <tissue evidence="2">Leg muscle</tissue>
    </source>
</reference>
<name>A0ABQ9I525_9NEOP</name>
<organism evidence="2 3">
    <name type="scientific">Dryococelus australis</name>
    <dbReference type="NCBI Taxonomy" id="614101"/>
    <lineage>
        <taxon>Eukaryota</taxon>
        <taxon>Metazoa</taxon>
        <taxon>Ecdysozoa</taxon>
        <taxon>Arthropoda</taxon>
        <taxon>Hexapoda</taxon>
        <taxon>Insecta</taxon>
        <taxon>Pterygota</taxon>
        <taxon>Neoptera</taxon>
        <taxon>Polyneoptera</taxon>
        <taxon>Phasmatodea</taxon>
        <taxon>Verophasmatodea</taxon>
        <taxon>Anareolatae</taxon>
        <taxon>Phasmatidae</taxon>
        <taxon>Eurycanthinae</taxon>
        <taxon>Dryococelus</taxon>
    </lineage>
</organism>
<sequence>MLLPGGKTAHPGGKTAHSMFKIPLEANKMENPVCGISKNSNDLGCPLEIVDRTLRDIRSDDRPFSGVTFLFSGTLGKLWRLSQDVHVYQDTELPNPRCRVFTETEQLIREIYEDVENLDKKENFWLCERSILAPKNYMVSHLNTTILGKIVGDSITYMSINAICNIEKSVHFPVPVEFLNSIVAPGLPAHKIQQKIGVLIMLLSNLNPPKLCNGSRLKVVALQKNIIKAKMLTGYGKGDTVFIPWIPIIPINYPF</sequence>
<dbReference type="PANTHER" id="PTHR10492">
    <property type="match status" value="1"/>
</dbReference>
<dbReference type="InterPro" id="IPR049163">
    <property type="entry name" value="Pif1-like_2B_dom"/>
</dbReference>
<accession>A0ABQ9I525</accession>
<dbReference type="Pfam" id="PF21530">
    <property type="entry name" value="Pif1_2B_dom"/>
    <property type="match status" value="1"/>
</dbReference>
<keyword evidence="3" id="KW-1185">Reference proteome</keyword>
<proteinExistence type="predicted"/>
<gene>
    <name evidence="2" type="ORF">PR048_004305</name>
</gene>
<evidence type="ECO:0000313" key="3">
    <source>
        <dbReference type="Proteomes" id="UP001159363"/>
    </source>
</evidence>
<feature type="domain" description="DNA helicase Pif1-like 2B" evidence="1">
    <location>
        <begin position="177"/>
        <end position="222"/>
    </location>
</feature>
<dbReference type="PANTHER" id="PTHR10492:SF95">
    <property type="entry name" value="HELITRON HELICASE-LIKE DOMAIN-CONTAINING PROTEIN"/>
    <property type="match status" value="1"/>
</dbReference>
<protein>
    <recommendedName>
        <fullName evidence="1">DNA helicase Pif1-like 2B domain-containing protein</fullName>
    </recommendedName>
</protein>
<evidence type="ECO:0000259" key="1">
    <source>
        <dbReference type="Pfam" id="PF21530"/>
    </source>
</evidence>
<dbReference type="SUPFAM" id="SSF52540">
    <property type="entry name" value="P-loop containing nucleoside triphosphate hydrolases"/>
    <property type="match status" value="1"/>
</dbReference>
<dbReference type="InterPro" id="IPR027417">
    <property type="entry name" value="P-loop_NTPase"/>
</dbReference>
<dbReference type="Proteomes" id="UP001159363">
    <property type="component" value="Chromosome 2"/>
</dbReference>
<dbReference type="EMBL" id="JARBHB010000002">
    <property type="protein sequence ID" value="KAJ8891752.1"/>
    <property type="molecule type" value="Genomic_DNA"/>
</dbReference>
<comment type="caution">
    <text evidence="2">The sequence shown here is derived from an EMBL/GenBank/DDBJ whole genome shotgun (WGS) entry which is preliminary data.</text>
</comment>
<evidence type="ECO:0000313" key="2">
    <source>
        <dbReference type="EMBL" id="KAJ8891752.1"/>
    </source>
</evidence>